<dbReference type="STRING" id="6573.A0A210Q0Z7"/>
<dbReference type="GO" id="GO:0007166">
    <property type="term" value="P:cell surface receptor signaling pathway"/>
    <property type="evidence" value="ECO:0007669"/>
    <property type="project" value="InterPro"/>
</dbReference>
<dbReference type="GO" id="GO:0004930">
    <property type="term" value="F:G protein-coupled receptor activity"/>
    <property type="evidence" value="ECO:0007669"/>
    <property type="project" value="InterPro"/>
</dbReference>
<protein>
    <submittedName>
        <fullName evidence="8">G-protein coupled receptor Mth2</fullName>
    </submittedName>
</protein>
<evidence type="ECO:0000256" key="5">
    <source>
        <dbReference type="SAM" id="Phobius"/>
    </source>
</evidence>
<gene>
    <name evidence="8" type="ORF">KP79_PYT05167</name>
</gene>
<evidence type="ECO:0000313" key="9">
    <source>
        <dbReference type="Proteomes" id="UP000242188"/>
    </source>
</evidence>
<feature type="transmembrane region" description="Helical" evidence="5">
    <location>
        <begin position="467"/>
        <end position="489"/>
    </location>
</feature>
<dbReference type="PROSITE" id="PS50261">
    <property type="entry name" value="G_PROTEIN_RECEP_F2_4"/>
    <property type="match status" value="1"/>
</dbReference>
<keyword evidence="9" id="KW-1185">Reference proteome</keyword>
<feature type="transmembrane region" description="Helical" evidence="5">
    <location>
        <begin position="432"/>
        <end position="455"/>
    </location>
</feature>
<feature type="chain" id="PRO_5012419727" evidence="6">
    <location>
        <begin position="24"/>
        <end position="743"/>
    </location>
</feature>
<evidence type="ECO:0000259" key="7">
    <source>
        <dbReference type="PROSITE" id="PS50261"/>
    </source>
</evidence>
<dbReference type="PANTHER" id="PTHR45902:SF1">
    <property type="entry name" value="LATROPHILIN RECEPTOR-LIKE PROTEIN A"/>
    <property type="match status" value="1"/>
</dbReference>
<comment type="caution">
    <text evidence="8">The sequence shown here is derived from an EMBL/GenBank/DDBJ whole genome shotgun (WGS) entry which is preliminary data.</text>
</comment>
<dbReference type="Pfam" id="PF00002">
    <property type="entry name" value="7tm_2"/>
    <property type="match status" value="1"/>
</dbReference>
<feature type="transmembrane region" description="Helical" evidence="5">
    <location>
        <begin position="634"/>
        <end position="654"/>
    </location>
</feature>
<feature type="transmembrane region" description="Helical" evidence="5">
    <location>
        <begin position="501"/>
        <end position="522"/>
    </location>
</feature>
<dbReference type="InterPro" id="IPR017981">
    <property type="entry name" value="GPCR_2-like_7TM"/>
</dbReference>
<dbReference type="InterPro" id="IPR053231">
    <property type="entry name" value="GPCR_LN-TM7"/>
</dbReference>
<dbReference type="PRINTS" id="PR00249">
    <property type="entry name" value="GPCRSECRETIN"/>
</dbReference>
<feature type="signal peptide" evidence="6">
    <location>
        <begin position="1"/>
        <end position="23"/>
    </location>
</feature>
<dbReference type="Gene3D" id="1.20.1070.10">
    <property type="entry name" value="Rhodopsin 7-helix transmembrane proteins"/>
    <property type="match status" value="1"/>
</dbReference>
<dbReference type="InterPro" id="IPR000832">
    <property type="entry name" value="GPCR_2_secretin-like"/>
</dbReference>
<evidence type="ECO:0000256" key="2">
    <source>
        <dbReference type="ARBA" id="ARBA00022692"/>
    </source>
</evidence>
<dbReference type="Proteomes" id="UP000242188">
    <property type="component" value="Unassembled WGS sequence"/>
</dbReference>
<evidence type="ECO:0000256" key="1">
    <source>
        <dbReference type="ARBA" id="ARBA00004141"/>
    </source>
</evidence>
<feature type="domain" description="G-protein coupled receptors family 2 profile 2" evidence="7">
    <location>
        <begin position="430"/>
        <end position="683"/>
    </location>
</feature>
<evidence type="ECO:0000256" key="4">
    <source>
        <dbReference type="ARBA" id="ARBA00023136"/>
    </source>
</evidence>
<reference evidence="8 9" key="1">
    <citation type="journal article" date="2017" name="Nat. Ecol. Evol.">
        <title>Scallop genome provides insights into evolution of bilaterian karyotype and development.</title>
        <authorList>
            <person name="Wang S."/>
            <person name="Zhang J."/>
            <person name="Jiao W."/>
            <person name="Li J."/>
            <person name="Xun X."/>
            <person name="Sun Y."/>
            <person name="Guo X."/>
            <person name="Huan P."/>
            <person name="Dong B."/>
            <person name="Zhang L."/>
            <person name="Hu X."/>
            <person name="Sun X."/>
            <person name="Wang J."/>
            <person name="Zhao C."/>
            <person name="Wang Y."/>
            <person name="Wang D."/>
            <person name="Huang X."/>
            <person name="Wang R."/>
            <person name="Lv J."/>
            <person name="Li Y."/>
            <person name="Zhang Z."/>
            <person name="Liu B."/>
            <person name="Lu W."/>
            <person name="Hui Y."/>
            <person name="Liang J."/>
            <person name="Zhou Z."/>
            <person name="Hou R."/>
            <person name="Li X."/>
            <person name="Liu Y."/>
            <person name="Li H."/>
            <person name="Ning X."/>
            <person name="Lin Y."/>
            <person name="Zhao L."/>
            <person name="Xing Q."/>
            <person name="Dou J."/>
            <person name="Li Y."/>
            <person name="Mao J."/>
            <person name="Guo H."/>
            <person name="Dou H."/>
            <person name="Li T."/>
            <person name="Mu C."/>
            <person name="Jiang W."/>
            <person name="Fu Q."/>
            <person name="Fu X."/>
            <person name="Miao Y."/>
            <person name="Liu J."/>
            <person name="Yu Q."/>
            <person name="Li R."/>
            <person name="Liao H."/>
            <person name="Li X."/>
            <person name="Kong Y."/>
            <person name="Jiang Z."/>
            <person name="Chourrout D."/>
            <person name="Li R."/>
            <person name="Bao Z."/>
        </authorList>
    </citation>
    <scope>NUCLEOTIDE SEQUENCE [LARGE SCALE GENOMIC DNA]</scope>
    <source>
        <strain evidence="8 9">PY_sf001</strain>
    </source>
</reference>
<feature type="transmembrane region" description="Helical" evidence="5">
    <location>
        <begin position="543"/>
        <end position="566"/>
    </location>
</feature>
<keyword evidence="4 5" id="KW-0472">Membrane</keyword>
<dbReference type="OrthoDB" id="6134459at2759"/>
<keyword evidence="8" id="KW-0675">Receptor</keyword>
<evidence type="ECO:0000256" key="3">
    <source>
        <dbReference type="ARBA" id="ARBA00022989"/>
    </source>
</evidence>
<accession>A0A210Q0Z7</accession>
<dbReference type="PANTHER" id="PTHR45902">
    <property type="entry name" value="LATROPHILIN RECEPTOR-LIKE PROTEIN A"/>
    <property type="match status" value="1"/>
</dbReference>
<keyword evidence="2 5" id="KW-0812">Transmembrane</keyword>
<sequence>MESLKNNILSLLPLLAVVTVTLPCFRCQYTVDNFKLEWNLGSQKCQSSWTCADNVSSVIDLCQCDDRCRIYDDCCLGADHGSDVQHNVHLTCKYIPEVKEKAYVHIIETCPNSYNNDQWETLCENVTSGDDITIRTPVSGVKSGFLYRNMYCAMCHREDYVTWRPGIDCTWKIDYYGRNYSLVALLNDSNCRTIFEPPPSLVNLELRECLPVVDSCEEKFNDGEKCQTGDRALVFGKAIFKNIHCALCNSEVLANLSCDPNSVQIFPKNPNKRKPINYSYRLLVDLQALTSVGVASARRAAERKEERDLSNFCTDSWVYDPLAETCRQIFCAVPFVYKDKKCALGSVADTNLWKTENDEQHLPCPYVRLNQSEYQIINTDQVFILSSGFIYSKNDSYIGDGFALVCVQEPLNKTRFLEPDKVTLVFSSVESVLSVVCECLSITALCLGLMIYVCFPKLQNIPGKNLICLMASLLTAQVLFILAPLAIGVTPLCTIVAIVMHYAYLAAFFWMNVMAVDIFLTFSRGLAQSRSDKGTDFQHFFSYSLYSWLTPAVIVSIAVVFDFTTLELDSKPKYGAVVCWISNSYALLYFFLVPLFALVFTNMILFIFTARAIYVSDKSTSRILQKKQTCKLLIYMKLSSVMGFTWGFACVATFANLPPFWYLFVIFNALQGVLIFLSFVCSKKVLGLLKAARSGSCVQVCYTRYGVSTQRSSDTSTSSRSNRTLLSVISYKSSKCEESESTC</sequence>
<evidence type="ECO:0000313" key="8">
    <source>
        <dbReference type="EMBL" id="OWF42402.1"/>
    </source>
</evidence>
<dbReference type="CDD" id="cd15039">
    <property type="entry name" value="7tmB3_Methuselah-like"/>
    <property type="match status" value="1"/>
</dbReference>
<evidence type="ECO:0000256" key="6">
    <source>
        <dbReference type="SAM" id="SignalP"/>
    </source>
</evidence>
<dbReference type="AlphaFoldDB" id="A0A210Q0Z7"/>
<name>A0A210Q0Z7_MIZYE</name>
<feature type="transmembrane region" description="Helical" evidence="5">
    <location>
        <begin position="586"/>
        <end position="614"/>
    </location>
</feature>
<dbReference type="EMBL" id="NEDP02005287">
    <property type="protein sequence ID" value="OWF42402.1"/>
    <property type="molecule type" value="Genomic_DNA"/>
</dbReference>
<proteinExistence type="predicted"/>
<keyword evidence="3 5" id="KW-1133">Transmembrane helix</keyword>
<dbReference type="GO" id="GO:0016020">
    <property type="term" value="C:membrane"/>
    <property type="evidence" value="ECO:0007669"/>
    <property type="project" value="UniProtKB-SubCell"/>
</dbReference>
<feature type="transmembrane region" description="Helical" evidence="5">
    <location>
        <begin position="660"/>
        <end position="680"/>
    </location>
</feature>
<comment type="subcellular location">
    <subcellularLocation>
        <location evidence="1">Membrane</location>
        <topology evidence="1">Multi-pass membrane protein</topology>
    </subcellularLocation>
</comment>
<keyword evidence="6" id="KW-0732">Signal</keyword>
<organism evidence="8 9">
    <name type="scientific">Mizuhopecten yessoensis</name>
    <name type="common">Japanese scallop</name>
    <name type="synonym">Patinopecten yessoensis</name>
    <dbReference type="NCBI Taxonomy" id="6573"/>
    <lineage>
        <taxon>Eukaryota</taxon>
        <taxon>Metazoa</taxon>
        <taxon>Spiralia</taxon>
        <taxon>Lophotrochozoa</taxon>
        <taxon>Mollusca</taxon>
        <taxon>Bivalvia</taxon>
        <taxon>Autobranchia</taxon>
        <taxon>Pteriomorphia</taxon>
        <taxon>Pectinida</taxon>
        <taxon>Pectinoidea</taxon>
        <taxon>Pectinidae</taxon>
        <taxon>Mizuhopecten</taxon>
    </lineage>
</organism>